<feature type="compositionally biased region" description="Acidic residues" evidence="2">
    <location>
        <begin position="348"/>
        <end position="362"/>
    </location>
</feature>
<feature type="compositionally biased region" description="Low complexity" evidence="2">
    <location>
        <begin position="144"/>
        <end position="153"/>
    </location>
</feature>
<keyword evidence="1" id="KW-0472">Membrane</keyword>
<evidence type="ECO:0000313" key="4">
    <source>
        <dbReference type="EMBL" id="THZ18623.1"/>
    </source>
</evidence>
<accession>A0A4S9T469</accession>
<dbReference type="InterPro" id="IPR019273">
    <property type="entry name" value="Lunapark_Znf"/>
</dbReference>
<dbReference type="GO" id="GO:0098826">
    <property type="term" value="C:endoplasmic reticulum tubular network membrane"/>
    <property type="evidence" value="ECO:0007669"/>
    <property type="project" value="UniProtKB-UniRule"/>
</dbReference>
<dbReference type="Proteomes" id="UP000310121">
    <property type="component" value="Unassembled WGS sequence"/>
</dbReference>
<protein>
    <recommendedName>
        <fullName evidence="1">Endoplasmic reticulum junction formation protein lunapark</fullName>
    </recommendedName>
</protein>
<feature type="region of interest" description="Disordered" evidence="2">
    <location>
        <begin position="323"/>
        <end position="383"/>
    </location>
</feature>
<feature type="transmembrane region" description="Helical" evidence="1">
    <location>
        <begin position="48"/>
        <end position="68"/>
    </location>
</feature>
<feature type="compositionally biased region" description="Basic and acidic residues" evidence="2">
    <location>
        <begin position="323"/>
        <end position="336"/>
    </location>
</feature>
<comment type="function">
    <text evidence="1">Plays a role in determining ER morphology.</text>
</comment>
<evidence type="ECO:0000313" key="5">
    <source>
        <dbReference type="Proteomes" id="UP000310121"/>
    </source>
</evidence>
<dbReference type="GO" id="GO:0008270">
    <property type="term" value="F:zinc ion binding"/>
    <property type="evidence" value="ECO:0007669"/>
    <property type="project" value="UniProtKB-KW"/>
</dbReference>
<name>A0A4S9T469_AURPU</name>
<reference evidence="4 5" key="1">
    <citation type="submission" date="2018-10" db="EMBL/GenBank/DDBJ databases">
        <title>Fifty Aureobasidium pullulans genomes reveal a recombining polyextremotolerant generalist.</title>
        <authorList>
            <person name="Gostincar C."/>
            <person name="Turk M."/>
            <person name="Zajc J."/>
            <person name="Gunde-Cimerman N."/>
        </authorList>
    </citation>
    <scope>NUCLEOTIDE SEQUENCE [LARGE SCALE GENOMIC DNA]</scope>
    <source>
        <strain evidence="4 5">EXF-3844</strain>
    </source>
</reference>
<comment type="caution">
    <text evidence="1">Lacks conserved residue(s) required for the propagation of feature annotation.</text>
</comment>
<dbReference type="GO" id="GO:0071788">
    <property type="term" value="P:endoplasmic reticulum tubular network maintenance"/>
    <property type="evidence" value="ECO:0007669"/>
    <property type="project" value="UniProtKB-UniRule"/>
</dbReference>
<keyword evidence="1" id="KW-0256">Endoplasmic reticulum</keyword>
<dbReference type="PANTHER" id="PTHR22166:SF12">
    <property type="entry name" value="ENDOPLASMIC RETICULUM JUNCTION FORMATION PROTEIN LUNAPARK"/>
    <property type="match status" value="1"/>
</dbReference>
<dbReference type="PANTHER" id="PTHR22166">
    <property type="entry name" value="ENDOPLASMIC RETICULUM JUNCTION FORMATION PROTEIN LUNAPARK"/>
    <property type="match status" value="1"/>
</dbReference>
<evidence type="ECO:0000259" key="3">
    <source>
        <dbReference type="Pfam" id="PF10058"/>
    </source>
</evidence>
<evidence type="ECO:0000256" key="2">
    <source>
        <dbReference type="SAM" id="MobiDB-lite"/>
    </source>
</evidence>
<keyword evidence="1" id="KW-0863">Zinc-finger</keyword>
<keyword evidence="1" id="KW-0862">Zinc</keyword>
<dbReference type="EMBL" id="QZBN01001694">
    <property type="protein sequence ID" value="THZ18623.1"/>
    <property type="molecule type" value="Genomic_DNA"/>
</dbReference>
<gene>
    <name evidence="4" type="ORF">D6C90_09773</name>
</gene>
<dbReference type="Pfam" id="PF10058">
    <property type="entry name" value="Zn_ribbon_10"/>
    <property type="match status" value="1"/>
</dbReference>
<organism evidence="4 5">
    <name type="scientific">Aureobasidium pullulans</name>
    <name type="common">Black yeast</name>
    <name type="synonym">Pullularia pullulans</name>
    <dbReference type="NCBI Taxonomy" id="5580"/>
    <lineage>
        <taxon>Eukaryota</taxon>
        <taxon>Fungi</taxon>
        <taxon>Dikarya</taxon>
        <taxon>Ascomycota</taxon>
        <taxon>Pezizomycotina</taxon>
        <taxon>Dothideomycetes</taxon>
        <taxon>Dothideomycetidae</taxon>
        <taxon>Dothideales</taxon>
        <taxon>Saccotheciaceae</taxon>
        <taxon>Aureobasidium</taxon>
    </lineage>
</organism>
<evidence type="ECO:0000256" key="1">
    <source>
        <dbReference type="RuleBase" id="RU367073"/>
    </source>
</evidence>
<feature type="domain" description="Lunapark zinc ribbon" evidence="3">
    <location>
        <begin position="252"/>
        <end position="308"/>
    </location>
</feature>
<keyword evidence="1" id="KW-0812">Transmembrane</keyword>
<sequence>MVSFWPFKGHDSTSAASFEKLLSALSSKINKESAHNDRLRQRQRRYKVLWTLYTTFAYILAAAILILVTGLPNCSAIEYTGLAASPLLIYGVRTGLDAYFNYRLSSSQNYLNGLNKQRDDAITKLKEATKYNSTQQLLDKYGGSTPTKSPQQKKPQDTPTKKPQPSSVRRTGLPPPPTANIPGRQLPPSFNPMTPPQQGAQFQPLSPQQQQQQQQQQPTQPQPDPQAEFAPNAFTAPAPRHTESYASSGPRWYDRILDVVLGDDETLPKNRIVLLCRKCRLVNGQAPPGTRSLEDLGAWRCKECHALNGQESEAKAMIREIAGESKVDDGKPKEMQEASGAEKLADKDDIEADSDSEQDAVGEDSLKETPAASTRSKVRQRKK</sequence>
<feature type="region of interest" description="Disordered" evidence="2">
    <location>
        <begin position="133"/>
        <end position="248"/>
    </location>
</feature>
<keyword evidence="1" id="KW-0479">Metal-binding</keyword>
<feature type="compositionally biased region" description="Low complexity" evidence="2">
    <location>
        <begin position="197"/>
        <end position="219"/>
    </location>
</feature>
<dbReference type="AlphaFoldDB" id="A0A4S9T469"/>
<dbReference type="InterPro" id="IPR040115">
    <property type="entry name" value="Lnp"/>
</dbReference>
<comment type="caution">
    <text evidence="4">The sequence shown here is derived from an EMBL/GenBank/DDBJ whole genome shotgun (WGS) entry which is preliminary data.</text>
</comment>
<proteinExistence type="inferred from homology"/>
<comment type="subcellular location">
    <subcellularLocation>
        <location evidence="1">Endoplasmic reticulum membrane</location>
        <topology evidence="1">Multi-pass membrane protein</topology>
    </subcellularLocation>
</comment>
<keyword evidence="1" id="KW-1133">Transmembrane helix</keyword>
<dbReference type="GO" id="GO:1903373">
    <property type="term" value="P:positive regulation of endoplasmic reticulum tubular network organization"/>
    <property type="evidence" value="ECO:0007669"/>
    <property type="project" value="UniProtKB-UniRule"/>
</dbReference>
<comment type="similarity">
    <text evidence="1">Belongs to the lunapark family.</text>
</comment>
<comment type="domain">
    <text evidence="1">The C4-type zinc finger motif is necessary both for its ER three-way tubular junction localization and formation.</text>
</comment>